<dbReference type="Proteomes" id="UP000037269">
    <property type="component" value="Unassembled WGS sequence"/>
</dbReference>
<dbReference type="GeneID" id="42305783"/>
<evidence type="ECO:0000259" key="1">
    <source>
        <dbReference type="Pfam" id="PF13649"/>
    </source>
</evidence>
<proteinExistence type="predicted"/>
<dbReference type="Pfam" id="PF13649">
    <property type="entry name" value="Methyltransf_25"/>
    <property type="match status" value="1"/>
</dbReference>
<keyword evidence="2" id="KW-0489">Methyltransferase</keyword>
<dbReference type="SUPFAM" id="SSF53335">
    <property type="entry name" value="S-adenosyl-L-methionine-dependent methyltransferases"/>
    <property type="match status" value="1"/>
</dbReference>
<accession>A0A0D1XVQ8</accession>
<organism evidence="2 4">
    <name type="scientific">Aneurinibacillus migulanus</name>
    <name type="common">Bacillus migulanus</name>
    <dbReference type="NCBI Taxonomy" id="47500"/>
    <lineage>
        <taxon>Bacteria</taxon>
        <taxon>Bacillati</taxon>
        <taxon>Bacillota</taxon>
        <taxon>Bacilli</taxon>
        <taxon>Bacillales</taxon>
        <taxon>Paenibacillaceae</taxon>
        <taxon>Aneurinibacillus group</taxon>
        <taxon>Aneurinibacillus</taxon>
    </lineage>
</organism>
<name>A0A0D1XVQ8_ANEMI</name>
<dbReference type="InterPro" id="IPR029063">
    <property type="entry name" value="SAM-dependent_MTases_sf"/>
</dbReference>
<dbReference type="GO" id="GO:0032259">
    <property type="term" value="P:methylation"/>
    <property type="evidence" value="ECO:0007669"/>
    <property type="project" value="UniProtKB-KW"/>
</dbReference>
<gene>
    <name evidence="2" type="ORF">AF333_11375</name>
    <name evidence="3" type="ORF">SAMN04487909_113101</name>
</gene>
<dbReference type="STRING" id="47500.AF333_11375"/>
<dbReference type="RefSeq" id="WP_043064467.1">
    <property type="nucleotide sequence ID" value="NZ_BJOA01000150.1"/>
</dbReference>
<dbReference type="EMBL" id="LGUG01000004">
    <property type="protein sequence ID" value="KON95998.1"/>
    <property type="molecule type" value="Genomic_DNA"/>
</dbReference>
<evidence type="ECO:0000313" key="2">
    <source>
        <dbReference type="EMBL" id="KON95998.1"/>
    </source>
</evidence>
<evidence type="ECO:0000313" key="3">
    <source>
        <dbReference type="EMBL" id="SDJ19398.1"/>
    </source>
</evidence>
<keyword evidence="4" id="KW-1185">Reference proteome</keyword>
<dbReference type="PATRIC" id="fig|47500.8.peg.2600"/>
<dbReference type="Gene3D" id="3.40.50.150">
    <property type="entry name" value="Vaccinia Virus protein VP39"/>
    <property type="match status" value="1"/>
</dbReference>
<evidence type="ECO:0000313" key="4">
    <source>
        <dbReference type="Proteomes" id="UP000037269"/>
    </source>
</evidence>
<reference evidence="2 4" key="1">
    <citation type="submission" date="2015-07" db="EMBL/GenBank/DDBJ databases">
        <title>Fjat-14205 dsm 2895.</title>
        <authorList>
            <person name="Liu B."/>
            <person name="Wang J."/>
            <person name="Zhu Y."/>
            <person name="Liu G."/>
            <person name="Chen Q."/>
            <person name="Chen Z."/>
            <person name="Lan J."/>
            <person name="Che J."/>
            <person name="Ge C."/>
            <person name="Shi H."/>
            <person name="Pan Z."/>
            <person name="Liu X."/>
        </authorList>
    </citation>
    <scope>NUCLEOTIDE SEQUENCE [LARGE SCALE GENOMIC DNA]</scope>
    <source>
        <strain evidence="2 4">DSM 2895</strain>
    </source>
</reference>
<dbReference type="Proteomes" id="UP000182836">
    <property type="component" value="Unassembled WGS sequence"/>
</dbReference>
<protein>
    <submittedName>
        <fullName evidence="2">Tellurite resistance methyltransferase TehB</fullName>
    </submittedName>
    <submittedName>
        <fullName evidence="3">Tellurite resistance protein TehB</fullName>
    </submittedName>
</protein>
<dbReference type="AlphaFoldDB" id="A0A0D1XVQ8"/>
<dbReference type="GO" id="GO:0008168">
    <property type="term" value="F:methyltransferase activity"/>
    <property type="evidence" value="ECO:0007669"/>
    <property type="project" value="UniProtKB-KW"/>
</dbReference>
<reference evidence="3 5" key="2">
    <citation type="submission" date="2016-10" db="EMBL/GenBank/DDBJ databases">
        <authorList>
            <person name="de Groot N.N."/>
        </authorList>
    </citation>
    <scope>NUCLEOTIDE SEQUENCE [LARGE SCALE GENOMIC DNA]</scope>
    <source>
        <strain evidence="3 5">DSM 2895</strain>
    </source>
</reference>
<feature type="domain" description="Methyltransferase" evidence="1">
    <location>
        <begin position="41"/>
        <end position="132"/>
    </location>
</feature>
<evidence type="ECO:0000313" key="5">
    <source>
        <dbReference type="Proteomes" id="UP000182836"/>
    </source>
</evidence>
<dbReference type="EMBL" id="FNED01000013">
    <property type="protein sequence ID" value="SDJ19398.1"/>
    <property type="molecule type" value="Genomic_DNA"/>
</dbReference>
<keyword evidence="2" id="KW-0808">Transferase</keyword>
<sequence>MSQFVNPWDARFQADEYVYGTNPNVFLTEAMHHLIPKGETLAIAEGEGRNAVFLAEHNFNVTAWDYAPSGLEKTKELAAKRGVPVYTELVDLSTARWEEEKWNQIVCIFGHFPTPLRLKTLESVKNAVRPGGLYVSEVYSVHQPPYNSGGPKEVDLLYRPEEFLQIFNDWKIIHFFMGEVIRYEGNLHNGLSHVIQFVGQKS</sequence>
<dbReference type="InterPro" id="IPR041698">
    <property type="entry name" value="Methyltransf_25"/>
</dbReference>